<keyword evidence="1" id="KW-0479">Metal-binding</keyword>
<evidence type="ECO:0000259" key="4">
    <source>
        <dbReference type="Pfam" id="PF08240"/>
    </source>
</evidence>
<evidence type="ECO:0000313" key="6">
    <source>
        <dbReference type="Proteomes" id="UP000315522"/>
    </source>
</evidence>
<dbReference type="Pfam" id="PF08240">
    <property type="entry name" value="ADH_N"/>
    <property type="match status" value="1"/>
</dbReference>
<dbReference type="EMBL" id="QGML01000789">
    <property type="protein sequence ID" value="TVY90653.1"/>
    <property type="molecule type" value="Genomic_DNA"/>
</dbReference>
<name>A0A559MCL6_9HELO</name>
<dbReference type="GO" id="GO:0016616">
    <property type="term" value="F:oxidoreductase activity, acting on the CH-OH group of donors, NAD or NADP as acceptor"/>
    <property type="evidence" value="ECO:0007669"/>
    <property type="project" value="InterPro"/>
</dbReference>
<organism evidence="5 6">
    <name type="scientific">Lachnellula willkommii</name>
    <dbReference type="NCBI Taxonomy" id="215461"/>
    <lineage>
        <taxon>Eukaryota</taxon>
        <taxon>Fungi</taxon>
        <taxon>Dikarya</taxon>
        <taxon>Ascomycota</taxon>
        <taxon>Pezizomycotina</taxon>
        <taxon>Leotiomycetes</taxon>
        <taxon>Helotiales</taxon>
        <taxon>Lachnaceae</taxon>
        <taxon>Lachnellula</taxon>
    </lineage>
</organism>
<dbReference type="InterPro" id="IPR013154">
    <property type="entry name" value="ADH-like_N"/>
</dbReference>
<comment type="caution">
    <text evidence="5">The sequence shown here is derived from an EMBL/GenBank/DDBJ whole genome shotgun (WGS) entry which is preliminary data.</text>
</comment>
<evidence type="ECO:0000313" key="5">
    <source>
        <dbReference type="EMBL" id="TVY90653.1"/>
    </source>
</evidence>
<dbReference type="InterPro" id="IPR036291">
    <property type="entry name" value="NAD(P)-bd_dom_sf"/>
</dbReference>
<evidence type="ECO:0000256" key="1">
    <source>
        <dbReference type="ARBA" id="ARBA00022723"/>
    </source>
</evidence>
<dbReference type="Proteomes" id="UP000315522">
    <property type="component" value="Unassembled WGS sequence"/>
</dbReference>
<dbReference type="Gene3D" id="3.90.180.10">
    <property type="entry name" value="Medium-chain alcohol dehydrogenases, catalytic domain"/>
    <property type="match status" value="1"/>
</dbReference>
<dbReference type="InterPro" id="IPR047109">
    <property type="entry name" value="CAD-like"/>
</dbReference>
<dbReference type="GO" id="GO:0046872">
    <property type="term" value="F:metal ion binding"/>
    <property type="evidence" value="ECO:0007669"/>
    <property type="project" value="UniProtKB-KW"/>
</dbReference>
<proteinExistence type="predicted"/>
<keyword evidence="3" id="KW-0560">Oxidoreductase</keyword>
<reference evidence="5 6" key="1">
    <citation type="submission" date="2018-05" db="EMBL/GenBank/DDBJ databases">
        <title>Genome sequencing and assembly of the regulated plant pathogen Lachnellula willkommii and related sister species for the development of diagnostic species identification markers.</title>
        <authorList>
            <person name="Giroux E."/>
            <person name="Bilodeau G."/>
        </authorList>
    </citation>
    <scope>NUCLEOTIDE SEQUENCE [LARGE SCALE GENOMIC DNA]</scope>
    <source>
        <strain evidence="5 6">CBS 172.35</strain>
    </source>
</reference>
<accession>A0A559MCL6</accession>
<dbReference type="SUPFAM" id="SSF51735">
    <property type="entry name" value="NAD(P)-binding Rossmann-fold domains"/>
    <property type="match status" value="1"/>
</dbReference>
<keyword evidence="6" id="KW-1185">Reference proteome</keyword>
<keyword evidence="2" id="KW-0862">Zinc</keyword>
<evidence type="ECO:0000256" key="3">
    <source>
        <dbReference type="ARBA" id="ARBA00023002"/>
    </source>
</evidence>
<dbReference type="SUPFAM" id="SSF50129">
    <property type="entry name" value="GroES-like"/>
    <property type="match status" value="1"/>
</dbReference>
<dbReference type="PANTHER" id="PTHR42683">
    <property type="entry name" value="ALDEHYDE REDUCTASE"/>
    <property type="match status" value="1"/>
</dbReference>
<dbReference type="Gene3D" id="3.40.50.720">
    <property type="entry name" value="NAD(P)-binding Rossmann-like Domain"/>
    <property type="match status" value="1"/>
</dbReference>
<sequence length="234" mass="25272">MQSSIYRGVEEAGKKSPLELPAKLGPKEILLKITHASLCGTDVHFLASGMALGYEGVGVIEKIGSRVTQFIVGEEIVLVQLHQKWEDVYCYERSAYGEKDHNTGTFSDYCGLISTAVLDIGLKTYLHKVPDNLPSELAAPLQCAGATTYSAIVQSVKPGDRVGILGIGGLGHLAIQFSAKLGHETIVFSSSVDKKAEAKSFGASEFYLLSEPEKIRKPIDVLIVAGSKYPEWSK</sequence>
<protein>
    <submittedName>
        <fullName evidence="5">Putative formaldehyde dehydrogenase</fullName>
    </submittedName>
</protein>
<dbReference type="AlphaFoldDB" id="A0A559MCL6"/>
<gene>
    <name evidence="5" type="primary">adhA_1</name>
    <name evidence="5" type="ORF">LAWI1_G004728</name>
</gene>
<evidence type="ECO:0000256" key="2">
    <source>
        <dbReference type="ARBA" id="ARBA00022833"/>
    </source>
</evidence>
<dbReference type="InterPro" id="IPR011032">
    <property type="entry name" value="GroES-like_sf"/>
</dbReference>
<feature type="domain" description="Alcohol dehydrogenase-like N-terminal" evidence="4">
    <location>
        <begin position="25"/>
        <end position="112"/>
    </location>
</feature>